<evidence type="ECO:0000256" key="8">
    <source>
        <dbReference type="HAMAP-Rule" id="MF_01416"/>
    </source>
</evidence>
<dbReference type="InterPro" id="IPR000711">
    <property type="entry name" value="ATPase_OSCP/dsu"/>
</dbReference>
<dbReference type="AlphaFoldDB" id="A0A1M5ZI66"/>
<dbReference type="RefSeq" id="WP_067665185.1">
    <property type="nucleotide sequence ID" value="NZ_FQXG01000012.1"/>
</dbReference>
<dbReference type="PRINTS" id="PR00125">
    <property type="entry name" value="ATPASEDELTA"/>
</dbReference>
<comment type="subcellular location">
    <subcellularLocation>
        <location evidence="8">Cell membrane</location>
        <topology evidence="8">Peripheral membrane protein</topology>
    </subcellularLocation>
    <subcellularLocation>
        <location evidence="1">Membrane</location>
    </subcellularLocation>
</comment>
<name>A0A1M5ZI66_9GAMM</name>
<keyword evidence="8" id="KW-1003">Cell membrane</keyword>
<keyword evidence="4 8" id="KW-0406">Ion transport</keyword>
<comment type="function">
    <text evidence="8">F(1)F(0) ATP synthase produces ATP from ADP in the presence of a proton or sodium gradient. F-type ATPases consist of two structural domains, F(1) containing the extramembraneous catalytic core and F(0) containing the membrane proton channel, linked together by a central stalk and a peripheral stalk. During catalysis, ATP synthesis in the catalytic domain of F(1) is coupled via a rotary mechanism of the central stalk subunits to proton translocation.</text>
</comment>
<evidence type="ECO:0000256" key="2">
    <source>
        <dbReference type="ARBA" id="ARBA00022448"/>
    </source>
</evidence>
<dbReference type="PANTHER" id="PTHR11910">
    <property type="entry name" value="ATP SYNTHASE DELTA CHAIN"/>
    <property type="match status" value="1"/>
</dbReference>
<dbReference type="NCBIfam" id="NF004402">
    <property type="entry name" value="PRK05758.2-2"/>
    <property type="match status" value="1"/>
</dbReference>
<keyword evidence="6 8" id="KW-0139">CF(1)</keyword>
<dbReference type="EMBL" id="FQXG01000012">
    <property type="protein sequence ID" value="SHI23789.1"/>
    <property type="molecule type" value="Genomic_DNA"/>
</dbReference>
<dbReference type="NCBIfam" id="TIGR01145">
    <property type="entry name" value="ATP_synt_delta"/>
    <property type="match status" value="1"/>
</dbReference>
<evidence type="ECO:0000256" key="7">
    <source>
        <dbReference type="ARBA" id="ARBA00023310"/>
    </source>
</evidence>
<evidence type="ECO:0000313" key="9">
    <source>
        <dbReference type="EMBL" id="SHI23789.1"/>
    </source>
</evidence>
<dbReference type="HAMAP" id="MF_01416">
    <property type="entry name" value="ATP_synth_delta_bact"/>
    <property type="match status" value="1"/>
</dbReference>
<comment type="similarity">
    <text evidence="8">Belongs to the ATPase delta chain family.</text>
</comment>
<keyword evidence="7 8" id="KW-0066">ATP synthesis</keyword>
<dbReference type="GO" id="GO:0045259">
    <property type="term" value="C:proton-transporting ATP synthase complex"/>
    <property type="evidence" value="ECO:0007669"/>
    <property type="project" value="UniProtKB-KW"/>
</dbReference>
<evidence type="ECO:0000313" key="10">
    <source>
        <dbReference type="Proteomes" id="UP000184268"/>
    </source>
</evidence>
<dbReference type="InterPro" id="IPR026015">
    <property type="entry name" value="ATP_synth_OSCP/delta_N_sf"/>
</dbReference>
<proteinExistence type="inferred from homology"/>
<organism evidence="9 10">
    <name type="scientific">Ferrimonas marina</name>
    <dbReference type="NCBI Taxonomy" id="299255"/>
    <lineage>
        <taxon>Bacteria</taxon>
        <taxon>Pseudomonadati</taxon>
        <taxon>Pseudomonadota</taxon>
        <taxon>Gammaproteobacteria</taxon>
        <taxon>Alteromonadales</taxon>
        <taxon>Ferrimonadaceae</taxon>
        <taxon>Ferrimonas</taxon>
    </lineage>
</organism>
<evidence type="ECO:0000256" key="4">
    <source>
        <dbReference type="ARBA" id="ARBA00023065"/>
    </source>
</evidence>
<evidence type="ECO:0000256" key="5">
    <source>
        <dbReference type="ARBA" id="ARBA00023136"/>
    </source>
</evidence>
<comment type="function">
    <text evidence="8">This protein is part of the stalk that links CF(0) to CF(1). It either transmits conformational changes from CF(0) to CF(1) or is implicated in proton conduction.</text>
</comment>
<protein>
    <recommendedName>
        <fullName evidence="8">ATP synthase subunit delta</fullName>
    </recommendedName>
    <alternativeName>
        <fullName evidence="8">ATP synthase F(1) sector subunit delta</fullName>
    </alternativeName>
    <alternativeName>
        <fullName evidence="8">F-type ATPase subunit delta</fullName>
        <shortName evidence="8">F-ATPase subunit delta</shortName>
    </alternativeName>
</protein>
<keyword evidence="5 8" id="KW-0472">Membrane</keyword>
<gene>
    <name evidence="8" type="primary">atpH</name>
    <name evidence="9" type="ORF">SAMN02745129_0349</name>
</gene>
<dbReference type="GO" id="GO:0005886">
    <property type="term" value="C:plasma membrane"/>
    <property type="evidence" value="ECO:0007669"/>
    <property type="project" value="UniProtKB-SubCell"/>
</dbReference>
<dbReference type="SUPFAM" id="SSF47928">
    <property type="entry name" value="N-terminal domain of the delta subunit of the F1F0-ATP synthase"/>
    <property type="match status" value="1"/>
</dbReference>
<keyword evidence="3 8" id="KW-0375">Hydrogen ion transport</keyword>
<reference evidence="9 10" key="1">
    <citation type="submission" date="2016-11" db="EMBL/GenBank/DDBJ databases">
        <authorList>
            <person name="Jaros S."/>
            <person name="Januszkiewicz K."/>
            <person name="Wedrychowicz H."/>
        </authorList>
    </citation>
    <scope>NUCLEOTIDE SEQUENCE [LARGE SCALE GENOMIC DNA]</scope>
    <source>
        <strain evidence="9 10">DSM 16917</strain>
    </source>
</reference>
<dbReference type="Pfam" id="PF00213">
    <property type="entry name" value="OSCP"/>
    <property type="match status" value="1"/>
</dbReference>
<dbReference type="Gene3D" id="1.10.520.20">
    <property type="entry name" value="N-terminal domain of the delta subunit of the F1F0-ATP synthase"/>
    <property type="match status" value="1"/>
</dbReference>
<sequence>MSELTTIARPYAKAAFDFAVEKQAVDQWAQMLAFLAEVAVNDTVADLLSGQVNPEQLSEIFINVSGEQLDLHGQNLIKVMAENGRLVALPAVATQFALMRDEWLQEVTAEVQSATELDAEQQATIAASLEKRLARKVKLNCSVNPDLIAGVVITTGDMVIDGSVRGKLGRLADKLQS</sequence>
<evidence type="ECO:0000256" key="3">
    <source>
        <dbReference type="ARBA" id="ARBA00022781"/>
    </source>
</evidence>
<dbReference type="Proteomes" id="UP000184268">
    <property type="component" value="Unassembled WGS sequence"/>
</dbReference>
<accession>A0A1M5ZI66</accession>
<keyword evidence="10" id="KW-1185">Reference proteome</keyword>
<evidence type="ECO:0000256" key="6">
    <source>
        <dbReference type="ARBA" id="ARBA00023196"/>
    </source>
</evidence>
<dbReference type="STRING" id="299255.SAMN02745129_0349"/>
<dbReference type="NCBIfam" id="NF004404">
    <property type="entry name" value="PRK05758.2-5"/>
    <property type="match status" value="1"/>
</dbReference>
<evidence type="ECO:0000256" key="1">
    <source>
        <dbReference type="ARBA" id="ARBA00004370"/>
    </source>
</evidence>
<dbReference type="OrthoDB" id="9816221at2"/>
<dbReference type="GO" id="GO:0046933">
    <property type="term" value="F:proton-transporting ATP synthase activity, rotational mechanism"/>
    <property type="evidence" value="ECO:0007669"/>
    <property type="project" value="UniProtKB-UniRule"/>
</dbReference>
<keyword evidence="2 8" id="KW-0813">Transport</keyword>